<protein>
    <recommendedName>
        <fullName evidence="3">Reverse transcriptase</fullName>
    </recommendedName>
</protein>
<evidence type="ECO:0008006" key="3">
    <source>
        <dbReference type="Google" id="ProtNLM"/>
    </source>
</evidence>
<organism evidence="1 2">
    <name type="scientific">Gossypium laxum</name>
    <dbReference type="NCBI Taxonomy" id="34288"/>
    <lineage>
        <taxon>Eukaryota</taxon>
        <taxon>Viridiplantae</taxon>
        <taxon>Streptophyta</taxon>
        <taxon>Embryophyta</taxon>
        <taxon>Tracheophyta</taxon>
        <taxon>Spermatophyta</taxon>
        <taxon>Magnoliopsida</taxon>
        <taxon>eudicotyledons</taxon>
        <taxon>Gunneridae</taxon>
        <taxon>Pentapetalae</taxon>
        <taxon>rosids</taxon>
        <taxon>malvids</taxon>
        <taxon>Malvales</taxon>
        <taxon>Malvaceae</taxon>
        <taxon>Malvoideae</taxon>
        <taxon>Gossypium</taxon>
    </lineage>
</organism>
<dbReference type="Proteomes" id="UP000593574">
    <property type="component" value="Unassembled WGS sequence"/>
</dbReference>
<comment type="caution">
    <text evidence="1">The sequence shown here is derived from an EMBL/GenBank/DDBJ whole genome shotgun (WGS) entry which is preliminary data.</text>
</comment>
<name>A0A7J8ZCH1_9ROSI</name>
<reference evidence="1 2" key="1">
    <citation type="journal article" date="2019" name="Genome Biol. Evol.">
        <title>Insights into the evolution of the New World diploid cottons (Gossypium, subgenus Houzingenia) based on genome sequencing.</title>
        <authorList>
            <person name="Grover C.E."/>
            <person name="Arick M.A. 2nd"/>
            <person name="Thrash A."/>
            <person name="Conover J.L."/>
            <person name="Sanders W.S."/>
            <person name="Peterson D.G."/>
            <person name="Frelichowski J.E."/>
            <person name="Scheffler J.A."/>
            <person name="Scheffler B.E."/>
            <person name="Wendel J.F."/>
        </authorList>
    </citation>
    <scope>NUCLEOTIDE SEQUENCE [LARGE SCALE GENOMIC DNA]</scope>
    <source>
        <strain evidence="1">4</strain>
        <tissue evidence="1">Leaf</tissue>
    </source>
</reference>
<dbReference type="AlphaFoldDB" id="A0A7J8ZCH1"/>
<dbReference type="EMBL" id="JABEZV010000004">
    <property type="protein sequence ID" value="MBA0708959.1"/>
    <property type="molecule type" value="Genomic_DNA"/>
</dbReference>
<keyword evidence="2" id="KW-1185">Reference proteome</keyword>
<proteinExistence type="predicted"/>
<sequence>MVILDHGLLRRGNLPKTNIREWLDRGVANDGMMTLFPNMGVRHLPHSYSDHSLIHAKGIGDAWSKLEQVKEGLIEWAKLIKKTVLMKCALRKGLLKGVKVSQRGPQVSHLLFADDCILFGEANERGVHVLKKVLHEYKRCSGQCINYDKSKVFFNTNTSKSEKLLVSRTLWVKVSNNPELYLGLPNVSYLIDSSSRTWKAEVIANTFFEFDARGILRIPLASVVHDDFLVWKGESFGEYSVRSGYKFLLEHSSDFPTNEHQTINVNYFVVRPGLSGLKEIGKSKNAKAFQAEELPNRLSNVLGNLKMRLGIQMGARKVEIEGDALVIIKKCHSTTEDKVEIRGIHQRYQAVRNKFSNHTIQVYPKINESDDTFNRKREFKTWRRIVPGKTSASLCGGFYGP</sequence>
<accession>A0A7J8ZCH1</accession>
<evidence type="ECO:0000313" key="2">
    <source>
        <dbReference type="Proteomes" id="UP000593574"/>
    </source>
</evidence>
<evidence type="ECO:0000313" key="1">
    <source>
        <dbReference type="EMBL" id="MBA0708959.1"/>
    </source>
</evidence>
<gene>
    <name evidence="1" type="ORF">Golax_024034</name>
</gene>